<keyword evidence="6 10" id="KW-0560">Oxidoreductase</keyword>
<dbReference type="Gene3D" id="1.10.630.10">
    <property type="entry name" value="Cytochrome P450"/>
    <property type="match status" value="1"/>
</dbReference>
<comment type="similarity">
    <text evidence="3 10">Belongs to the cytochrome P450 family.</text>
</comment>
<dbReference type="CDD" id="cd11069">
    <property type="entry name" value="CYP_FUM15-like"/>
    <property type="match status" value="1"/>
</dbReference>
<dbReference type="GO" id="GO:0016705">
    <property type="term" value="F:oxidoreductase activity, acting on paired donors, with incorporation or reduction of molecular oxygen"/>
    <property type="evidence" value="ECO:0007669"/>
    <property type="project" value="InterPro"/>
</dbReference>
<comment type="cofactor">
    <cofactor evidence="1 9">
        <name>heme</name>
        <dbReference type="ChEBI" id="CHEBI:30413"/>
    </cofactor>
</comment>
<evidence type="ECO:0000256" key="11">
    <source>
        <dbReference type="SAM" id="SignalP"/>
    </source>
</evidence>
<evidence type="ECO:0000256" key="5">
    <source>
        <dbReference type="ARBA" id="ARBA00022723"/>
    </source>
</evidence>
<evidence type="ECO:0000256" key="6">
    <source>
        <dbReference type="ARBA" id="ARBA00023002"/>
    </source>
</evidence>
<dbReference type="InterPro" id="IPR002403">
    <property type="entry name" value="Cyt_P450_E_grp-IV"/>
</dbReference>
<dbReference type="GO" id="GO:0004497">
    <property type="term" value="F:monooxygenase activity"/>
    <property type="evidence" value="ECO:0007669"/>
    <property type="project" value="UniProtKB-KW"/>
</dbReference>
<dbReference type="SUPFAM" id="SSF48264">
    <property type="entry name" value="Cytochrome P450"/>
    <property type="match status" value="1"/>
</dbReference>
<keyword evidence="7 9" id="KW-0408">Iron</keyword>
<evidence type="ECO:0000256" key="9">
    <source>
        <dbReference type="PIRSR" id="PIRSR602403-1"/>
    </source>
</evidence>
<reference evidence="12" key="1">
    <citation type="journal article" date="2010" name="Biochem. Biophys. Res. Commun.">
        <title>Genome-to-function characterization of novel fungal P450 monooxygenases oxidizing polycyclic aromatic hydrocarbons (PAHs).</title>
        <authorList>
            <person name="Syed K."/>
            <person name="Doddapaneni H."/>
            <person name="Subramanian V."/>
            <person name="Lam Y.W."/>
            <person name="Yadav J.S."/>
        </authorList>
    </citation>
    <scope>NUCLEOTIDE SEQUENCE</scope>
    <source>
        <strain evidence="12">BKM-F-1767</strain>
    </source>
</reference>
<dbReference type="Pfam" id="PF00067">
    <property type="entry name" value="p450"/>
    <property type="match status" value="1"/>
</dbReference>
<sequence length="539" mass="61146">MAAAALLIICWLVVNLRRLLTHNSIRHLRGPPSASTLFGNVTDTLYQASVGDVEFRWLKEYGGAWRLRGLLGANILALADPKALQHVLQKSGYNYPKTRQLSVTLFNLTGRSILWAPTGEIHARHRKVMNPAFSVPQLRSFIPLFRQSAKKLTQIWKDQVNAGHPDGVTLPVDRWLARATLDIIGEAAFDFDFGALDNTENEVSKAYHRMFADSQLYPSVWNLLFQATWSLLPEPLLYYIRYLPTREYKTYRSTLSVMDKIAAQLIEERTREFGAGDPDKSRKDVMSVLVRANMSENPSTRLSDEEMRSQMFAMTLAGHETTANTVTWMLWELAKHPDIQEQLRQEIAEKRMEVTANGSYEFALDDLESMPLLQAVIKETLRYHPISSFLWRVAAKDDVIPLEKPIVTTTGETITEIPVAAGQVIMPSLCSYNRLAHVWGEDAHDWNPMRFLQGDTEKQTKVGMLSNLITFSAGVRSCIGWRFSVLEMQAIVVELVENFRFSLPDNKPEIIRAPTMTMGPMVKGKLHEGFQMPLRVVPV</sequence>
<evidence type="ECO:0000256" key="7">
    <source>
        <dbReference type="ARBA" id="ARBA00023004"/>
    </source>
</evidence>
<dbReference type="GO" id="GO:0005506">
    <property type="term" value="F:iron ion binding"/>
    <property type="evidence" value="ECO:0007669"/>
    <property type="project" value="InterPro"/>
</dbReference>
<dbReference type="PANTHER" id="PTHR24305:SF166">
    <property type="entry name" value="CYTOCHROME P450 12A4, MITOCHONDRIAL-RELATED"/>
    <property type="match status" value="1"/>
</dbReference>
<accession>A9JR50</accession>
<dbReference type="InterPro" id="IPR050121">
    <property type="entry name" value="Cytochrome_P450_monoxygenase"/>
</dbReference>
<dbReference type="InterPro" id="IPR001128">
    <property type="entry name" value="Cyt_P450"/>
</dbReference>
<evidence type="ECO:0000256" key="1">
    <source>
        <dbReference type="ARBA" id="ARBA00001971"/>
    </source>
</evidence>
<evidence type="ECO:0000256" key="4">
    <source>
        <dbReference type="ARBA" id="ARBA00022617"/>
    </source>
</evidence>
<keyword evidence="5 9" id="KW-0479">Metal-binding</keyword>
<dbReference type="PRINTS" id="PR00385">
    <property type="entry name" value="P450"/>
</dbReference>
<dbReference type="PROSITE" id="PS00086">
    <property type="entry name" value="CYTOCHROME_P450"/>
    <property type="match status" value="1"/>
</dbReference>
<evidence type="ECO:0000256" key="3">
    <source>
        <dbReference type="ARBA" id="ARBA00010617"/>
    </source>
</evidence>
<keyword evidence="4 9" id="KW-0349">Heme</keyword>
<feature type="binding site" description="axial binding residue" evidence="9">
    <location>
        <position position="478"/>
    </location>
    <ligand>
        <name>heme</name>
        <dbReference type="ChEBI" id="CHEBI:30413"/>
    </ligand>
    <ligandPart>
        <name>Fe</name>
        <dbReference type="ChEBI" id="CHEBI:18248"/>
    </ligandPart>
</feature>
<proteinExistence type="evidence at transcript level"/>
<evidence type="ECO:0000256" key="2">
    <source>
        <dbReference type="ARBA" id="ARBA00005179"/>
    </source>
</evidence>
<dbReference type="PRINTS" id="PR00465">
    <property type="entry name" value="EP450IV"/>
</dbReference>
<dbReference type="PANTHER" id="PTHR24305">
    <property type="entry name" value="CYTOCHROME P450"/>
    <property type="match status" value="1"/>
</dbReference>
<name>A9JR50_PHACH</name>
<keyword evidence="8 10" id="KW-0503">Monooxygenase</keyword>
<dbReference type="InterPro" id="IPR017972">
    <property type="entry name" value="Cyt_P450_CS"/>
</dbReference>
<evidence type="ECO:0000256" key="10">
    <source>
        <dbReference type="RuleBase" id="RU000461"/>
    </source>
</evidence>
<evidence type="ECO:0000256" key="8">
    <source>
        <dbReference type="ARBA" id="ARBA00023033"/>
    </source>
</evidence>
<feature type="chain" id="PRO_5002736796" evidence="11">
    <location>
        <begin position="22"/>
        <end position="539"/>
    </location>
</feature>
<dbReference type="GO" id="GO:0020037">
    <property type="term" value="F:heme binding"/>
    <property type="evidence" value="ECO:0007669"/>
    <property type="project" value="InterPro"/>
</dbReference>
<dbReference type="EMBL" id="AY515588">
    <property type="protein sequence ID" value="AAS88581.1"/>
    <property type="molecule type" value="mRNA"/>
</dbReference>
<evidence type="ECO:0000313" key="12">
    <source>
        <dbReference type="EMBL" id="AAS88581.1"/>
    </source>
</evidence>
<dbReference type="InterPro" id="IPR036396">
    <property type="entry name" value="Cyt_P450_sf"/>
</dbReference>
<organism evidence="12">
    <name type="scientific">Phanerodontia chrysosporium</name>
    <name type="common">White-rot fungus</name>
    <name type="synonym">Sporotrichum pruinosum</name>
    <dbReference type="NCBI Taxonomy" id="2822231"/>
    <lineage>
        <taxon>Eukaryota</taxon>
        <taxon>Fungi</taxon>
        <taxon>Dikarya</taxon>
        <taxon>Basidiomycota</taxon>
        <taxon>Agaricomycotina</taxon>
        <taxon>Agaricomycetes</taxon>
        <taxon>Polyporales</taxon>
        <taxon>Phanerochaetaceae</taxon>
        <taxon>Phanerodontia</taxon>
    </lineage>
</organism>
<dbReference type="VEuPathDB" id="FungiDB:AGR57_9694"/>
<feature type="signal peptide" evidence="11">
    <location>
        <begin position="1"/>
        <end position="21"/>
    </location>
</feature>
<keyword evidence="11" id="KW-0732">Signal</keyword>
<comment type="pathway">
    <text evidence="2">Secondary metabolite biosynthesis.</text>
</comment>
<protein>
    <submittedName>
        <fullName evidence="12">PAH-inducible cytochrome P450 monooxygenase PC-PAH 1</fullName>
    </submittedName>
</protein>
<dbReference type="AlphaFoldDB" id="A9JR50"/>